<proteinExistence type="predicted"/>
<keyword evidence="2" id="KW-1185">Reference proteome</keyword>
<dbReference type="AlphaFoldDB" id="A0AAN6SWT8"/>
<dbReference type="Proteomes" id="UP001305647">
    <property type="component" value="Unassembled WGS sequence"/>
</dbReference>
<feature type="non-terminal residue" evidence="1">
    <location>
        <position position="1"/>
    </location>
</feature>
<gene>
    <name evidence="1" type="ORF">N658DRAFT_436480</name>
</gene>
<organism evidence="1 2">
    <name type="scientific">Parathielavia hyrcaniae</name>
    <dbReference type="NCBI Taxonomy" id="113614"/>
    <lineage>
        <taxon>Eukaryota</taxon>
        <taxon>Fungi</taxon>
        <taxon>Dikarya</taxon>
        <taxon>Ascomycota</taxon>
        <taxon>Pezizomycotina</taxon>
        <taxon>Sordariomycetes</taxon>
        <taxon>Sordariomycetidae</taxon>
        <taxon>Sordariales</taxon>
        <taxon>Chaetomiaceae</taxon>
        <taxon>Parathielavia</taxon>
    </lineage>
</organism>
<evidence type="ECO:0000313" key="2">
    <source>
        <dbReference type="Proteomes" id="UP001305647"/>
    </source>
</evidence>
<accession>A0AAN6SWT8</accession>
<protein>
    <submittedName>
        <fullName evidence="1">Uncharacterized protein</fullName>
    </submittedName>
</protein>
<sequence>YCHKYKCFAASVFDGRHLLILVFQAQTVERIRAQNCPVIGLVFSCDCPTARYGLFLAVTHQIRRMQAAEALAVALDGYVRRFRWWSGEPYWVNQDGNEEHGVHPNGYTRVFSPYGAWFWAHGDGTPVVTPDGQSVWDTVALGL</sequence>
<dbReference type="EMBL" id="MU863725">
    <property type="protein sequence ID" value="KAK4096268.1"/>
    <property type="molecule type" value="Genomic_DNA"/>
</dbReference>
<comment type="caution">
    <text evidence="1">The sequence shown here is derived from an EMBL/GenBank/DDBJ whole genome shotgun (WGS) entry which is preliminary data.</text>
</comment>
<reference evidence="1" key="1">
    <citation type="journal article" date="2023" name="Mol. Phylogenet. Evol.">
        <title>Genome-scale phylogeny and comparative genomics of the fungal order Sordariales.</title>
        <authorList>
            <person name="Hensen N."/>
            <person name="Bonometti L."/>
            <person name="Westerberg I."/>
            <person name="Brannstrom I.O."/>
            <person name="Guillou S."/>
            <person name="Cros-Aarteil S."/>
            <person name="Calhoun S."/>
            <person name="Haridas S."/>
            <person name="Kuo A."/>
            <person name="Mondo S."/>
            <person name="Pangilinan J."/>
            <person name="Riley R."/>
            <person name="LaButti K."/>
            <person name="Andreopoulos B."/>
            <person name="Lipzen A."/>
            <person name="Chen C."/>
            <person name="Yan M."/>
            <person name="Daum C."/>
            <person name="Ng V."/>
            <person name="Clum A."/>
            <person name="Steindorff A."/>
            <person name="Ohm R.A."/>
            <person name="Martin F."/>
            <person name="Silar P."/>
            <person name="Natvig D.O."/>
            <person name="Lalanne C."/>
            <person name="Gautier V."/>
            <person name="Ament-Velasquez S.L."/>
            <person name="Kruys A."/>
            <person name="Hutchinson M.I."/>
            <person name="Powell A.J."/>
            <person name="Barry K."/>
            <person name="Miller A.N."/>
            <person name="Grigoriev I.V."/>
            <person name="Debuchy R."/>
            <person name="Gladieux P."/>
            <person name="Hiltunen Thoren M."/>
            <person name="Johannesson H."/>
        </authorList>
    </citation>
    <scope>NUCLEOTIDE SEQUENCE</scope>
    <source>
        <strain evidence="1">CBS 757.83</strain>
    </source>
</reference>
<reference evidence="1" key="2">
    <citation type="submission" date="2023-05" db="EMBL/GenBank/DDBJ databases">
        <authorList>
            <consortium name="Lawrence Berkeley National Laboratory"/>
            <person name="Steindorff A."/>
            <person name="Hensen N."/>
            <person name="Bonometti L."/>
            <person name="Westerberg I."/>
            <person name="Brannstrom I.O."/>
            <person name="Guillou S."/>
            <person name="Cros-Aarteil S."/>
            <person name="Calhoun S."/>
            <person name="Haridas S."/>
            <person name="Kuo A."/>
            <person name="Mondo S."/>
            <person name="Pangilinan J."/>
            <person name="Riley R."/>
            <person name="Labutti K."/>
            <person name="Andreopoulos B."/>
            <person name="Lipzen A."/>
            <person name="Chen C."/>
            <person name="Yanf M."/>
            <person name="Daum C."/>
            <person name="Ng V."/>
            <person name="Clum A."/>
            <person name="Ohm R."/>
            <person name="Martin F."/>
            <person name="Silar P."/>
            <person name="Natvig D."/>
            <person name="Lalanne C."/>
            <person name="Gautier V."/>
            <person name="Ament-Velasquez S.L."/>
            <person name="Kruys A."/>
            <person name="Hutchinson M.I."/>
            <person name="Powell A.J."/>
            <person name="Barry K."/>
            <person name="Miller A.N."/>
            <person name="Grigoriev I.V."/>
            <person name="Debuchy R."/>
            <person name="Gladieux P."/>
            <person name="Thoren M.H."/>
            <person name="Johannesson H."/>
        </authorList>
    </citation>
    <scope>NUCLEOTIDE SEQUENCE</scope>
    <source>
        <strain evidence="1">CBS 757.83</strain>
    </source>
</reference>
<evidence type="ECO:0000313" key="1">
    <source>
        <dbReference type="EMBL" id="KAK4096268.1"/>
    </source>
</evidence>
<name>A0AAN6SWT8_9PEZI</name>